<protein>
    <submittedName>
        <fullName evidence="1">GTPase activating protein</fullName>
    </submittedName>
</protein>
<evidence type="ECO:0000313" key="1">
    <source>
        <dbReference type="EMBL" id="GME28963.1"/>
    </source>
</evidence>
<dbReference type="EMBL" id="BSXG01000054">
    <property type="protein sequence ID" value="GME28963.1"/>
    <property type="molecule type" value="Genomic_DNA"/>
</dbReference>
<proteinExistence type="predicted"/>
<organism evidence="1 2">
    <name type="scientific">Neofusicoccum parvum</name>
    <dbReference type="NCBI Taxonomy" id="310453"/>
    <lineage>
        <taxon>Eukaryota</taxon>
        <taxon>Fungi</taxon>
        <taxon>Dikarya</taxon>
        <taxon>Ascomycota</taxon>
        <taxon>Pezizomycotina</taxon>
        <taxon>Dothideomycetes</taxon>
        <taxon>Dothideomycetes incertae sedis</taxon>
        <taxon>Botryosphaeriales</taxon>
        <taxon>Botryosphaeriaceae</taxon>
        <taxon>Neofusicoccum</taxon>
    </lineage>
</organism>
<accession>A0ACB5S891</accession>
<sequence length="73" mass="7779">MAGKKQQQQVTPPPALSVCPREAVLTRATQGNGPGRSASPFWRTSSGAAKSYDSKKVVGASYSHTDILRFDSL</sequence>
<comment type="caution">
    <text evidence="1">The sequence shown here is derived from an EMBL/GenBank/DDBJ whole genome shotgun (WGS) entry which is preliminary data.</text>
</comment>
<gene>
    <name evidence="1" type="primary">g11807</name>
    <name evidence="1" type="ORF">NpPPO83_00011807</name>
</gene>
<dbReference type="Proteomes" id="UP001165186">
    <property type="component" value="Unassembled WGS sequence"/>
</dbReference>
<evidence type="ECO:0000313" key="2">
    <source>
        <dbReference type="Proteomes" id="UP001165186"/>
    </source>
</evidence>
<keyword evidence="2" id="KW-1185">Reference proteome</keyword>
<name>A0ACB5S891_9PEZI</name>
<reference evidence="1" key="1">
    <citation type="submission" date="2024-09" db="EMBL/GenBank/DDBJ databases">
        <title>Draft Genome Sequences of Neofusicoccum parvum.</title>
        <authorList>
            <person name="Ashida A."/>
            <person name="Camagna M."/>
            <person name="Tanaka A."/>
            <person name="Takemoto D."/>
        </authorList>
    </citation>
    <scope>NUCLEOTIDE SEQUENCE</scope>
    <source>
        <strain evidence="1">PPO83</strain>
    </source>
</reference>